<evidence type="ECO:0000313" key="3">
    <source>
        <dbReference type="EMBL" id="KAK8037548.1"/>
    </source>
</evidence>
<keyword evidence="2" id="KW-0472">Membrane</keyword>
<gene>
    <name evidence="3" type="ORF">PG991_000894</name>
</gene>
<keyword evidence="4" id="KW-1185">Reference proteome</keyword>
<evidence type="ECO:0000313" key="4">
    <source>
        <dbReference type="Proteomes" id="UP001396898"/>
    </source>
</evidence>
<keyword evidence="2" id="KW-1133">Transmembrane helix</keyword>
<dbReference type="EMBL" id="JAQQWI010000002">
    <property type="protein sequence ID" value="KAK8037548.1"/>
    <property type="molecule type" value="Genomic_DNA"/>
</dbReference>
<feature type="compositionally biased region" description="Basic and acidic residues" evidence="1">
    <location>
        <begin position="280"/>
        <end position="294"/>
    </location>
</feature>
<evidence type="ECO:0000256" key="1">
    <source>
        <dbReference type="SAM" id="MobiDB-lite"/>
    </source>
</evidence>
<keyword evidence="2" id="KW-0812">Transmembrane</keyword>
<feature type="transmembrane region" description="Helical" evidence="2">
    <location>
        <begin position="310"/>
        <end position="331"/>
    </location>
</feature>
<reference evidence="3 4" key="1">
    <citation type="submission" date="2023-01" db="EMBL/GenBank/DDBJ databases">
        <title>Analysis of 21 Apiospora genomes using comparative genomics revels a genus with tremendous synthesis potential of carbohydrate active enzymes and secondary metabolites.</title>
        <authorList>
            <person name="Sorensen T."/>
        </authorList>
    </citation>
    <scope>NUCLEOTIDE SEQUENCE [LARGE SCALE GENOMIC DNA]</scope>
    <source>
        <strain evidence="3 4">CBS 20057</strain>
    </source>
</reference>
<name>A0ABR1SVK0_9PEZI</name>
<dbReference type="Proteomes" id="UP001396898">
    <property type="component" value="Unassembled WGS sequence"/>
</dbReference>
<organism evidence="3 4">
    <name type="scientific">Apiospora marii</name>
    <dbReference type="NCBI Taxonomy" id="335849"/>
    <lineage>
        <taxon>Eukaryota</taxon>
        <taxon>Fungi</taxon>
        <taxon>Dikarya</taxon>
        <taxon>Ascomycota</taxon>
        <taxon>Pezizomycotina</taxon>
        <taxon>Sordariomycetes</taxon>
        <taxon>Xylariomycetidae</taxon>
        <taxon>Amphisphaeriales</taxon>
        <taxon>Apiosporaceae</taxon>
        <taxon>Apiospora</taxon>
    </lineage>
</organism>
<proteinExistence type="predicted"/>
<evidence type="ECO:0000256" key="2">
    <source>
        <dbReference type="SAM" id="Phobius"/>
    </source>
</evidence>
<protein>
    <submittedName>
        <fullName evidence="3">Uncharacterized protein</fullName>
    </submittedName>
</protein>
<accession>A0ABR1SVK0</accession>
<feature type="region of interest" description="Disordered" evidence="1">
    <location>
        <begin position="280"/>
        <end position="301"/>
    </location>
</feature>
<comment type="caution">
    <text evidence="3">The sequence shown here is derived from an EMBL/GenBank/DDBJ whole genome shotgun (WGS) entry which is preliminary data.</text>
</comment>
<sequence>MAFPKSARLTRKRPRKRGAHAVAVDALQLNLEFESVQERRESLQTFAESAYRRAEALHNTGLLSSASTEDEFICTKTQLSGVMCRLKVMLTRLEDEKDAYLTGRADLHRESEELFVDSDIVSTAEEWINVQERHLTQAQLTQFNLQPREVDEVPAGLLHLDGNLEFLRKERDQLLDFVELTIEHMKHEGEYVYLFPNTYPDDFAQVEKRLKGILVDIEFMRKRLWNRRRFLEGKGDLRDEQWELDRHWEDALALKRWIGFMAATAEETRNPRFPKLLEKAETESAEEKQREPGHRNHLATSNAGSTAPKVVVVALVLYGFLVPIMMLYYCLTRLSAN</sequence>